<protein>
    <submittedName>
        <fullName evidence="3">EamA family transporter</fullName>
    </submittedName>
</protein>
<evidence type="ECO:0000256" key="1">
    <source>
        <dbReference type="SAM" id="Phobius"/>
    </source>
</evidence>
<dbReference type="FunFam" id="1.10.3730.20:FF:000009">
    <property type="entry name" value="EamA family transporter"/>
    <property type="match status" value="1"/>
</dbReference>
<evidence type="ECO:0000313" key="3">
    <source>
        <dbReference type="EMBL" id="MBO0663466.1"/>
    </source>
</evidence>
<organism evidence="3 4">
    <name type="scientific">Jiella flava</name>
    <dbReference type="NCBI Taxonomy" id="2816857"/>
    <lineage>
        <taxon>Bacteria</taxon>
        <taxon>Pseudomonadati</taxon>
        <taxon>Pseudomonadota</taxon>
        <taxon>Alphaproteobacteria</taxon>
        <taxon>Hyphomicrobiales</taxon>
        <taxon>Aurantimonadaceae</taxon>
        <taxon>Jiella</taxon>
    </lineage>
</organism>
<comment type="caution">
    <text evidence="3">The sequence shown here is derived from an EMBL/GenBank/DDBJ whole genome shotgun (WGS) entry which is preliminary data.</text>
</comment>
<evidence type="ECO:0000313" key="4">
    <source>
        <dbReference type="Proteomes" id="UP000664122"/>
    </source>
</evidence>
<accession>A0A939FZA0</accession>
<proteinExistence type="predicted"/>
<feature type="transmembrane region" description="Helical" evidence="1">
    <location>
        <begin position="6"/>
        <end position="26"/>
    </location>
</feature>
<reference evidence="3" key="1">
    <citation type="submission" date="2021-03" db="EMBL/GenBank/DDBJ databases">
        <title>Whole genome sequence of Jiella sp. CQZ9-1.</title>
        <authorList>
            <person name="Tuo L."/>
        </authorList>
    </citation>
    <scope>NUCLEOTIDE SEQUENCE</scope>
    <source>
        <strain evidence="3">CQZ9-1</strain>
    </source>
</reference>
<keyword evidence="1" id="KW-0812">Transmembrane</keyword>
<feature type="domain" description="EamA" evidence="2">
    <location>
        <begin position="9"/>
        <end position="143"/>
    </location>
</feature>
<keyword evidence="4" id="KW-1185">Reference proteome</keyword>
<feature type="transmembrane region" description="Helical" evidence="1">
    <location>
        <begin position="126"/>
        <end position="144"/>
    </location>
</feature>
<sequence>MVAALAGAWQFWALLAAIFAALTAILAKVGVADIPSDLATLLRTLVVVALLALIVAFTKQWRSPASLPGRSLVFLALSGLATGASWLCYFRALKLGDAARVAPIDKLSVVLVAIFGATFLGERLGAVNWLGVALIALGAWLITLT</sequence>
<keyword evidence="1" id="KW-0472">Membrane</keyword>
<dbReference type="Pfam" id="PF00892">
    <property type="entry name" value="EamA"/>
    <property type="match status" value="1"/>
</dbReference>
<keyword evidence="1" id="KW-1133">Transmembrane helix</keyword>
<gene>
    <name evidence="3" type="ORF">J1C48_12830</name>
</gene>
<evidence type="ECO:0000259" key="2">
    <source>
        <dbReference type="Pfam" id="PF00892"/>
    </source>
</evidence>
<feature type="transmembrane region" description="Helical" evidence="1">
    <location>
        <begin position="69"/>
        <end position="89"/>
    </location>
</feature>
<dbReference type="Gene3D" id="1.10.3730.20">
    <property type="match status" value="1"/>
</dbReference>
<dbReference type="InterPro" id="IPR037185">
    <property type="entry name" value="EmrE-like"/>
</dbReference>
<dbReference type="AlphaFoldDB" id="A0A939FZA0"/>
<dbReference type="InterPro" id="IPR000620">
    <property type="entry name" value="EamA_dom"/>
</dbReference>
<dbReference type="EMBL" id="JAFMPP010000011">
    <property type="protein sequence ID" value="MBO0663466.1"/>
    <property type="molecule type" value="Genomic_DNA"/>
</dbReference>
<dbReference type="GO" id="GO:0016020">
    <property type="term" value="C:membrane"/>
    <property type="evidence" value="ECO:0007669"/>
    <property type="project" value="InterPro"/>
</dbReference>
<name>A0A939FZA0_9HYPH</name>
<dbReference type="SUPFAM" id="SSF103481">
    <property type="entry name" value="Multidrug resistance efflux transporter EmrE"/>
    <property type="match status" value="1"/>
</dbReference>
<dbReference type="RefSeq" id="WP_207258258.1">
    <property type="nucleotide sequence ID" value="NZ_JAFMPP010000011.1"/>
</dbReference>
<dbReference type="Proteomes" id="UP000664122">
    <property type="component" value="Unassembled WGS sequence"/>
</dbReference>
<feature type="transmembrane region" description="Helical" evidence="1">
    <location>
        <begin position="38"/>
        <end position="57"/>
    </location>
</feature>